<dbReference type="UniPathway" id="UPA00085"/>
<dbReference type="Proteomes" id="UP000321157">
    <property type="component" value="Unassembled WGS sequence"/>
</dbReference>
<comment type="subunit">
    <text evidence="9 10">Homodimer. Probably interacts with PlsY.</text>
</comment>
<keyword evidence="7 10" id="KW-1208">Phospholipid metabolism</keyword>
<comment type="catalytic activity">
    <reaction evidence="1 10">
        <text>a fatty acyl-[ACP] + phosphate = an acyl phosphate + holo-[ACP]</text>
        <dbReference type="Rhea" id="RHEA:42292"/>
        <dbReference type="Rhea" id="RHEA-COMP:9685"/>
        <dbReference type="Rhea" id="RHEA-COMP:14125"/>
        <dbReference type="ChEBI" id="CHEBI:43474"/>
        <dbReference type="ChEBI" id="CHEBI:59918"/>
        <dbReference type="ChEBI" id="CHEBI:64479"/>
        <dbReference type="ChEBI" id="CHEBI:138651"/>
        <dbReference type="EC" id="2.3.1.274"/>
    </reaction>
</comment>
<protein>
    <recommendedName>
        <fullName evidence="8 10">Phosphate acyltransferase</fullName>
        <ecNumber evidence="8 10">2.3.1.274</ecNumber>
    </recommendedName>
    <alternativeName>
        <fullName evidence="10">Acyl-ACP phosphotransacylase</fullName>
    </alternativeName>
    <alternativeName>
        <fullName evidence="10">Acyl-[acyl-carrier-protein]--phosphate acyltransferase</fullName>
    </alternativeName>
    <alternativeName>
        <fullName evidence="10">Phosphate-acyl-ACP acyltransferase</fullName>
    </alternativeName>
</protein>
<dbReference type="Gene3D" id="3.40.718.10">
    <property type="entry name" value="Isopropylmalate Dehydrogenase"/>
    <property type="match status" value="1"/>
</dbReference>
<evidence type="ECO:0000256" key="4">
    <source>
        <dbReference type="ARBA" id="ARBA00022679"/>
    </source>
</evidence>
<keyword evidence="5 10" id="KW-0443">Lipid metabolism</keyword>
<evidence type="ECO:0000256" key="6">
    <source>
        <dbReference type="ARBA" id="ARBA00023209"/>
    </source>
</evidence>
<comment type="caution">
    <text evidence="11">The sequence shown here is derived from an EMBL/GenBank/DDBJ whole genome shotgun (WGS) entry which is preliminary data.</text>
</comment>
<dbReference type="NCBIfam" id="TIGR00182">
    <property type="entry name" value="plsX"/>
    <property type="match status" value="1"/>
</dbReference>
<evidence type="ECO:0000256" key="10">
    <source>
        <dbReference type="HAMAP-Rule" id="MF_00019"/>
    </source>
</evidence>
<dbReference type="SUPFAM" id="SSF53659">
    <property type="entry name" value="Isocitrate/Isopropylmalate dehydrogenase-like"/>
    <property type="match status" value="1"/>
</dbReference>
<dbReference type="Pfam" id="PF02504">
    <property type="entry name" value="FA_synthesis"/>
    <property type="match status" value="1"/>
</dbReference>
<keyword evidence="3 10" id="KW-0444">Lipid biosynthesis</keyword>
<dbReference type="OrthoDB" id="9806408at2"/>
<keyword evidence="4 10" id="KW-0808">Transferase</keyword>
<gene>
    <name evidence="10 11" type="primary">plsX</name>
    <name evidence="11" type="ORF">ADA01nite_16050</name>
</gene>
<dbReference type="InterPro" id="IPR012281">
    <property type="entry name" value="Phospholipid_synth_PlsX-like"/>
</dbReference>
<accession>A0A511V5C1</accession>
<dbReference type="InterPro" id="IPR003664">
    <property type="entry name" value="FA_synthesis"/>
</dbReference>
<evidence type="ECO:0000256" key="5">
    <source>
        <dbReference type="ARBA" id="ARBA00023098"/>
    </source>
</evidence>
<keyword evidence="6 10" id="KW-0594">Phospholipid biosynthesis</keyword>
<keyword evidence="11" id="KW-0012">Acyltransferase</keyword>
<dbReference type="GO" id="GO:0005737">
    <property type="term" value="C:cytoplasm"/>
    <property type="evidence" value="ECO:0007669"/>
    <property type="project" value="UniProtKB-SubCell"/>
</dbReference>
<evidence type="ECO:0000313" key="11">
    <source>
        <dbReference type="EMBL" id="GEN34145.1"/>
    </source>
</evidence>
<name>A0A511V5C1_9BACL</name>
<dbReference type="GO" id="GO:0008654">
    <property type="term" value="P:phospholipid biosynthetic process"/>
    <property type="evidence" value="ECO:0007669"/>
    <property type="project" value="UniProtKB-KW"/>
</dbReference>
<dbReference type="GO" id="GO:0006633">
    <property type="term" value="P:fatty acid biosynthetic process"/>
    <property type="evidence" value="ECO:0007669"/>
    <property type="project" value="UniProtKB-UniRule"/>
</dbReference>
<dbReference type="EC" id="2.3.1.274" evidence="8 10"/>
<evidence type="ECO:0000256" key="9">
    <source>
        <dbReference type="ARBA" id="ARBA00046608"/>
    </source>
</evidence>
<dbReference type="HAMAP" id="MF_00019">
    <property type="entry name" value="PlsX"/>
    <property type="match status" value="1"/>
</dbReference>
<sequence length="334" mass="36009">MIIAIDAMGGDLAPTSNVKGAIEAAREMPDVRIVLVGDEARLAPMLAQAPKNIEIRHAAETIEADEEPVKAVRRKRDSSLVLGVTMVKNKEADVIISAGNTGAFMTAALLITGRIKGIDRPALSPIVPTTDAAGVMILDAGANMDAQPKHLLQYAIMGSIYAEKVMGVARPRVGLLNVGTEEKKGNDLTKEAHSLLKESSLNFIGNVEARDIMEHVCDIVVCDGFSGNILLKTMEGMAKTMMSVMKEEFTRTITSQLAAMMLRPGLRRVKNQMDYAEYGGALLMGVQGTCIKAHGSSNARAIHAAIRQAKKFVEHDVNSLIAREIQGESRDEYV</sequence>
<evidence type="ECO:0000256" key="3">
    <source>
        <dbReference type="ARBA" id="ARBA00022516"/>
    </source>
</evidence>
<dbReference type="RefSeq" id="WP_146809430.1">
    <property type="nucleotide sequence ID" value="NZ_BJXX01000067.1"/>
</dbReference>
<dbReference type="PANTHER" id="PTHR30100">
    <property type="entry name" value="FATTY ACID/PHOSPHOLIPID SYNTHESIS PROTEIN PLSX"/>
    <property type="match status" value="1"/>
</dbReference>
<evidence type="ECO:0000256" key="1">
    <source>
        <dbReference type="ARBA" id="ARBA00001232"/>
    </source>
</evidence>
<organism evidence="11 12">
    <name type="scientific">Aneurinibacillus danicus</name>
    <dbReference type="NCBI Taxonomy" id="267746"/>
    <lineage>
        <taxon>Bacteria</taxon>
        <taxon>Bacillati</taxon>
        <taxon>Bacillota</taxon>
        <taxon>Bacilli</taxon>
        <taxon>Bacillales</taxon>
        <taxon>Paenibacillaceae</taxon>
        <taxon>Aneurinibacillus group</taxon>
        <taxon>Aneurinibacillus</taxon>
    </lineage>
</organism>
<dbReference type="AlphaFoldDB" id="A0A511V5C1"/>
<dbReference type="PIRSF" id="PIRSF002465">
    <property type="entry name" value="Phsphlp_syn_PlsX"/>
    <property type="match status" value="1"/>
</dbReference>
<comment type="similarity">
    <text evidence="10">Belongs to the PlsX family.</text>
</comment>
<dbReference type="EMBL" id="BJXX01000067">
    <property type="protein sequence ID" value="GEN34145.1"/>
    <property type="molecule type" value="Genomic_DNA"/>
</dbReference>
<evidence type="ECO:0000313" key="12">
    <source>
        <dbReference type="Proteomes" id="UP000321157"/>
    </source>
</evidence>
<keyword evidence="12" id="KW-1185">Reference proteome</keyword>
<evidence type="ECO:0000256" key="7">
    <source>
        <dbReference type="ARBA" id="ARBA00023264"/>
    </source>
</evidence>
<dbReference type="PANTHER" id="PTHR30100:SF1">
    <property type="entry name" value="PHOSPHATE ACYLTRANSFERASE"/>
    <property type="match status" value="1"/>
</dbReference>
<keyword evidence="2 10" id="KW-0963">Cytoplasm</keyword>
<comment type="subcellular location">
    <subcellularLocation>
        <location evidence="10">Cytoplasm</location>
    </subcellularLocation>
    <text evidence="10">Associated with the membrane possibly through PlsY.</text>
</comment>
<comment type="pathway">
    <text evidence="10">Lipid metabolism; phospholipid metabolism.</text>
</comment>
<comment type="function">
    <text evidence="10">Catalyzes the reversible formation of acyl-phosphate (acyl-PO(4)) from acyl-[acyl-carrier-protein] (acyl-ACP). This enzyme utilizes acyl-ACP as fatty acyl donor, but not acyl-CoA.</text>
</comment>
<proteinExistence type="inferred from homology"/>
<evidence type="ECO:0000256" key="2">
    <source>
        <dbReference type="ARBA" id="ARBA00022490"/>
    </source>
</evidence>
<reference evidence="11 12" key="1">
    <citation type="submission" date="2019-07" db="EMBL/GenBank/DDBJ databases">
        <title>Whole genome shotgun sequence of Aneurinibacillus danicus NBRC 102444.</title>
        <authorList>
            <person name="Hosoyama A."/>
            <person name="Uohara A."/>
            <person name="Ohji S."/>
            <person name="Ichikawa N."/>
        </authorList>
    </citation>
    <scope>NUCLEOTIDE SEQUENCE [LARGE SCALE GENOMIC DNA]</scope>
    <source>
        <strain evidence="11 12">NBRC 102444</strain>
    </source>
</reference>
<evidence type="ECO:0000256" key="8">
    <source>
        <dbReference type="ARBA" id="ARBA00024069"/>
    </source>
</evidence>
<dbReference type="GO" id="GO:0043811">
    <property type="term" value="F:phosphate:acyl-[acyl carrier protein] acyltransferase activity"/>
    <property type="evidence" value="ECO:0007669"/>
    <property type="project" value="UniProtKB-UniRule"/>
</dbReference>